<dbReference type="Pfam" id="PF00990">
    <property type="entry name" value="GGDEF"/>
    <property type="match status" value="1"/>
</dbReference>
<dbReference type="SUPFAM" id="SSF55073">
    <property type="entry name" value="Nucleotide cyclase"/>
    <property type="match status" value="1"/>
</dbReference>
<dbReference type="RefSeq" id="WP_124936677.1">
    <property type="nucleotide sequence ID" value="NZ_RJVQ01000003.1"/>
</dbReference>
<evidence type="ECO:0000259" key="2">
    <source>
        <dbReference type="PROSITE" id="PS50883"/>
    </source>
</evidence>
<reference evidence="4 5" key="1">
    <citation type="submission" date="2018-11" db="EMBL/GenBank/DDBJ databases">
        <title>Vibrio LJC006 sp. nov., isolated from seawater during the bloom of the enteromorpha.</title>
        <authorList>
            <person name="Liang J."/>
        </authorList>
    </citation>
    <scope>NUCLEOTIDE SEQUENCE [LARGE SCALE GENOMIC DNA]</scope>
    <source>
        <strain evidence="4 5">LJC006</strain>
    </source>
</reference>
<evidence type="ECO:0000313" key="4">
    <source>
        <dbReference type="EMBL" id="RQW63206.1"/>
    </source>
</evidence>
<organism evidence="4 5">
    <name type="scientific">Vibrio viridaestus</name>
    <dbReference type="NCBI Taxonomy" id="2487322"/>
    <lineage>
        <taxon>Bacteria</taxon>
        <taxon>Pseudomonadati</taxon>
        <taxon>Pseudomonadota</taxon>
        <taxon>Gammaproteobacteria</taxon>
        <taxon>Vibrionales</taxon>
        <taxon>Vibrionaceae</taxon>
        <taxon>Vibrio</taxon>
    </lineage>
</organism>
<feature type="transmembrane region" description="Helical" evidence="1">
    <location>
        <begin position="169"/>
        <end position="188"/>
    </location>
</feature>
<sequence>MLSRKLFGLVSLLTLVLIFCLWTVYKLEGSYNLLTKHTQLSAWALAKMGLETEDLVRAIEKNQFGEAGAQQDLQLKYDILWNRYSTFLTSKETAQMRAKFNAKEEVTTAFNKLKLYETAVITNDLRAQARMLDDFNQVEKDIRDLIIISFTSEQSVQQRELLSRNKNETSLYILVMLLVFIVLSYMVYKDAKAQQFLAWKDPLTKLGNRNDLMRLLKEESSNSNFHLLLFDIHGFKGLNDSIGYEYGDQLLVSVAKQLMAISEQYEIHCFRIGADEFAITSLNPDLEVKSFAKRLWNKVDACLKELDPAKRMTLSMGVVASSALLSNSQHIRRDKLILNHAELALNRAQKALNGPIVYFDQDIEQETRKRKRLTDDLSLLLLEGNTQTQLYLCYQPIVDINQREKIGCEALLRWSHPDFGMINPEYVISIAEEAGLGQKLGLWAIRCVRDVLLDKLKPYSERVEISVNLSDSLFNTDLSSTVLDIFGRDNEHLLKSVIFEITETMTLDDLPLSQAVIQDLKSIGIRTALDDFGTGWSSMYNLNHLSFDKVKIDRSFIVNIHELDKQSLFTSSIVSLSHGLGIRVVAEGVEKVEELDKLKELGIDEFQGFYFSKPAKIDKFITYCQQYLITV</sequence>
<keyword evidence="1" id="KW-0472">Membrane</keyword>
<comment type="caution">
    <text evidence="4">The sequence shown here is derived from an EMBL/GenBank/DDBJ whole genome shotgun (WGS) entry which is preliminary data.</text>
</comment>
<dbReference type="CDD" id="cd01948">
    <property type="entry name" value="EAL"/>
    <property type="match status" value="1"/>
</dbReference>
<proteinExistence type="predicted"/>
<protein>
    <submittedName>
        <fullName evidence="4">Bifunctional diguanylate cyclase/phosphodiesterase</fullName>
    </submittedName>
</protein>
<dbReference type="PANTHER" id="PTHR33121:SF79">
    <property type="entry name" value="CYCLIC DI-GMP PHOSPHODIESTERASE PDED-RELATED"/>
    <property type="match status" value="1"/>
</dbReference>
<dbReference type="Gene3D" id="3.30.70.270">
    <property type="match status" value="1"/>
</dbReference>
<dbReference type="GO" id="GO:0071111">
    <property type="term" value="F:cyclic-guanylate-specific phosphodiesterase activity"/>
    <property type="evidence" value="ECO:0007669"/>
    <property type="project" value="InterPro"/>
</dbReference>
<evidence type="ECO:0000259" key="3">
    <source>
        <dbReference type="PROSITE" id="PS50887"/>
    </source>
</evidence>
<dbReference type="SMART" id="SM00052">
    <property type="entry name" value="EAL"/>
    <property type="match status" value="1"/>
</dbReference>
<dbReference type="OrthoDB" id="9816034at2"/>
<dbReference type="EMBL" id="RJVQ01000003">
    <property type="protein sequence ID" value="RQW63206.1"/>
    <property type="molecule type" value="Genomic_DNA"/>
</dbReference>
<evidence type="ECO:0000256" key="1">
    <source>
        <dbReference type="SAM" id="Phobius"/>
    </source>
</evidence>
<keyword evidence="1" id="KW-1133">Transmembrane helix</keyword>
<dbReference type="InterPro" id="IPR050706">
    <property type="entry name" value="Cyclic-di-GMP_PDE-like"/>
</dbReference>
<accession>A0A3N9U590</accession>
<feature type="domain" description="GGDEF" evidence="3">
    <location>
        <begin position="223"/>
        <end position="361"/>
    </location>
</feature>
<gene>
    <name evidence="4" type="ORF">EES38_08110</name>
</gene>
<dbReference type="CDD" id="cd01949">
    <property type="entry name" value="GGDEF"/>
    <property type="match status" value="1"/>
</dbReference>
<dbReference type="InterPro" id="IPR043128">
    <property type="entry name" value="Rev_trsase/Diguanyl_cyclase"/>
</dbReference>
<dbReference type="InterPro" id="IPR035919">
    <property type="entry name" value="EAL_sf"/>
</dbReference>
<name>A0A3N9U590_9VIBR</name>
<dbReference type="SUPFAM" id="SSF141868">
    <property type="entry name" value="EAL domain-like"/>
    <property type="match status" value="1"/>
</dbReference>
<keyword evidence="1" id="KW-0812">Transmembrane</keyword>
<dbReference type="PROSITE" id="PS50883">
    <property type="entry name" value="EAL"/>
    <property type="match status" value="1"/>
</dbReference>
<dbReference type="InterPro" id="IPR000160">
    <property type="entry name" value="GGDEF_dom"/>
</dbReference>
<dbReference type="NCBIfam" id="TIGR00254">
    <property type="entry name" value="GGDEF"/>
    <property type="match status" value="1"/>
</dbReference>
<dbReference type="Proteomes" id="UP000281112">
    <property type="component" value="Unassembled WGS sequence"/>
</dbReference>
<feature type="domain" description="EAL" evidence="2">
    <location>
        <begin position="370"/>
        <end position="628"/>
    </location>
</feature>
<dbReference type="AlphaFoldDB" id="A0A3N9U590"/>
<dbReference type="InterPro" id="IPR029787">
    <property type="entry name" value="Nucleotide_cyclase"/>
</dbReference>
<dbReference type="PANTHER" id="PTHR33121">
    <property type="entry name" value="CYCLIC DI-GMP PHOSPHODIESTERASE PDEF"/>
    <property type="match status" value="1"/>
</dbReference>
<feature type="transmembrane region" description="Helical" evidence="1">
    <location>
        <begin position="6"/>
        <end position="25"/>
    </location>
</feature>
<dbReference type="PROSITE" id="PS50887">
    <property type="entry name" value="GGDEF"/>
    <property type="match status" value="1"/>
</dbReference>
<keyword evidence="5" id="KW-1185">Reference proteome</keyword>
<dbReference type="Gene3D" id="3.20.20.450">
    <property type="entry name" value="EAL domain"/>
    <property type="match status" value="1"/>
</dbReference>
<evidence type="ECO:0000313" key="5">
    <source>
        <dbReference type="Proteomes" id="UP000281112"/>
    </source>
</evidence>
<dbReference type="SMART" id="SM00267">
    <property type="entry name" value="GGDEF"/>
    <property type="match status" value="1"/>
</dbReference>
<dbReference type="InterPro" id="IPR001633">
    <property type="entry name" value="EAL_dom"/>
</dbReference>
<dbReference type="Pfam" id="PF00563">
    <property type="entry name" value="EAL"/>
    <property type="match status" value="1"/>
</dbReference>